<evidence type="ECO:0000256" key="4">
    <source>
        <dbReference type="SAM" id="MobiDB-lite"/>
    </source>
</evidence>
<dbReference type="PANTHER" id="PTHR24193">
    <property type="entry name" value="ANKYRIN REPEAT PROTEIN"/>
    <property type="match status" value="1"/>
</dbReference>
<dbReference type="Pfam" id="PF12796">
    <property type="entry name" value="Ank_2"/>
    <property type="match status" value="2"/>
</dbReference>
<organism evidence="5 6">
    <name type="scientific">Fusarium oxysporum f. sp. rapae</name>
    <dbReference type="NCBI Taxonomy" id="485398"/>
    <lineage>
        <taxon>Eukaryota</taxon>
        <taxon>Fungi</taxon>
        <taxon>Dikarya</taxon>
        <taxon>Ascomycota</taxon>
        <taxon>Pezizomycotina</taxon>
        <taxon>Sordariomycetes</taxon>
        <taxon>Hypocreomycetidae</taxon>
        <taxon>Hypocreales</taxon>
        <taxon>Nectriaceae</taxon>
        <taxon>Fusarium</taxon>
        <taxon>Fusarium oxysporum species complex</taxon>
    </lineage>
</organism>
<gene>
    <name evidence="5" type="primary">secG-1</name>
    <name evidence="5" type="ORF">Forpe1208_v005238</name>
</gene>
<feature type="repeat" description="ANK" evidence="3">
    <location>
        <begin position="450"/>
        <end position="482"/>
    </location>
</feature>
<evidence type="ECO:0000256" key="2">
    <source>
        <dbReference type="ARBA" id="ARBA00023043"/>
    </source>
</evidence>
<proteinExistence type="predicted"/>
<feature type="compositionally biased region" description="Basic and acidic residues" evidence="4">
    <location>
        <begin position="186"/>
        <end position="203"/>
    </location>
</feature>
<dbReference type="Pfam" id="PF00023">
    <property type="entry name" value="Ank"/>
    <property type="match status" value="1"/>
</dbReference>
<dbReference type="SMART" id="SM00248">
    <property type="entry name" value="ANK"/>
    <property type="match status" value="7"/>
</dbReference>
<sequence length="681" mass="76005">MEILGAIASSIALTQAVKGTLKAVDFLRQNSDMKKECEKLRKEILMIDCFIMQAREQTGQMMSAHRLLGIAEHPLVPLTIQELNEIAEKYSRSRKAHDPKRYTDKVKWFSDASKIEELQERAQATKSNLHMAITFRVSSMVDRGNVRQETHNISQTLPKLLQGPHPKPENSTASLQPATEGTTIHHKPESPTTEENRVTEDSKMSSISTSDRSVTTIKEESFVSVTTIQPLSTNSCGSKCQCRCHRGQRNHAGTWAGSLFYSWLVRYGKADNNCQSRCRCKSSIEYEFRLPNWLWAGVRSSQASRRPTVTFSLHLSRVLKLDKSLWMTMANPSLLETRIREGFVYFPDDTAGNGWPLLLIALSNRSSDCVEILLKLWENILPSQGLSRDIGYRLTGFQAIDTASAIDKALSFVQDWEEVSTTKVHTAAAEGGVLGALREQPWAINELNEYGKPPIHVAVMTNNFEGLEQLIAAEADINRQDYFRRAPLMRAARNGNDTMVQTLLGYSECRRLIGLKDVDGETALHFAVESGSPACVILLLEAGASASKLDIYGQTPMHRLTWANKDEQEIDEIIELLQARGADIESKNNYGLTPTLGVCQEGNVPVLRALIRAGASIGTIDSRRRGILHLATISKNFDVVNNLAQQDLEGIDPQLRDLHCLKLLFPLRINKRTSSNSISTC</sequence>
<dbReference type="Proteomes" id="UP000694050">
    <property type="component" value="Unassembled WGS sequence"/>
</dbReference>
<keyword evidence="2 3" id="KW-0040">ANK repeat</keyword>
<dbReference type="GO" id="GO:0045944">
    <property type="term" value="P:positive regulation of transcription by RNA polymerase II"/>
    <property type="evidence" value="ECO:0007669"/>
    <property type="project" value="TreeGrafter"/>
</dbReference>
<dbReference type="GO" id="GO:0005634">
    <property type="term" value="C:nucleus"/>
    <property type="evidence" value="ECO:0007669"/>
    <property type="project" value="TreeGrafter"/>
</dbReference>
<feature type="repeat" description="ANK" evidence="3">
    <location>
        <begin position="552"/>
        <end position="589"/>
    </location>
</feature>
<evidence type="ECO:0000313" key="5">
    <source>
        <dbReference type="EMBL" id="KAG7417997.1"/>
    </source>
</evidence>
<dbReference type="AlphaFoldDB" id="A0A8J5UEJ9"/>
<dbReference type="GO" id="GO:0000976">
    <property type="term" value="F:transcription cis-regulatory region binding"/>
    <property type="evidence" value="ECO:0007669"/>
    <property type="project" value="TreeGrafter"/>
</dbReference>
<feature type="region of interest" description="Disordered" evidence="4">
    <location>
        <begin position="156"/>
        <end position="212"/>
    </location>
</feature>
<name>A0A8J5UEJ9_FUSOX</name>
<accession>A0A8J5UEJ9</accession>
<reference evidence="5" key="1">
    <citation type="submission" date="2021-04" db="EMBL/GenBank/DDBJ databases">
        <title>First draft genome resource for Brassicaceae pathogens Fusarium oxysporum f. sp. raphani and Fusarium oxysporum f. sp. rapae.</title>
        <authorList>
            <person name="Asai S."/>
        </authorList>
    </citation>
    <scope>NUCLEOTIDE SEQUENCE</scope>
    <source>
        <strain evidence="5">Tf1208</strain>
    </source>
</reference>
<dbReference type="InterPro" id="IPR050663">
    <property type="entry name" value="Ankyrin-SOCS_Box"/>
</dbReference>
<protein>
    <submittedName>
        <fullName evidence="5">Ankyrin repeat, PH and SEC7 domain containing protein secG</fullName>
    </submittedName>
</protein>
<feature type="repeat" description="ANK" evidence="3">
    <location>
        <begin position="590"/>
        <end position="622"/>
    </location>
</feature>
<evidence type="ECO:0000313" key="6">
    <source>
        <dbReference type="Proteomes" id="UP000694050"/>
    </source>
</evidence>
<dbReference type="EMBL" id="JAELUQ010000003">
    <property type="protein sequence ID" value="KAG7417997.1"/>
    <property type="molecule type" value="Genomic_DNA"/>
</dbReference>
<comment type="caution">
    <text evidence="5">The sequence shown here is derived from an EMBL/GenBank/DDBJ whole genome shotgun (WGS) entry which is preliminary data.</text>
</comment>
<evidence type="ECO:0000256" key="3">
    <source>
        <dbReference type="PROSITE-ProRule" id="PRU00023"/>
    </source>
</evidence>
<keyword evidence="1" id="KW-0677">Repeat</keyword>
<feature type="compositionally biased region" description="Polar residues" evidence="4">
    <location>
        <begin position="169"/>
        <end position="182"/>
    </location>
</feature>
<dbReference type="PROSITE" id="PS50297">
    <property type="entry name" value="ANK_REP_REGION"/>
    <property type="match status" value="2"/>
</dbReference>
<dbReference type="PANTHER" id="PTHR24193:SF121">
    <property type="entry name" value="ADA2A-CONTAINING COMPLEX COMPONENT 3, ISOFORM D"/>
    <property type="match status" value="1"/>
</dbReference>
<evidence type="ECO:0000256" key="1">
    <source>
        <dbReference type="ARBA" id="ARBA00022737"/>
    </source>
</evidence>
<feature type="repeat" description="ANK" evidence="3">
    <location>
        <begin position="519"/>
        <end position="551"/>
    </location>
</feature>
<dbReference type="InterPro" id="IPR002110">
    <property type="entry name" value="Ankyrin_rpt"/>
</dbReference>
<dbReference type="PROSITE" id="PS50088">
    <property type="entry name" value="ANK_REPEAT"/>
    <property type="match status" value="4"/>
</dbReference>